<evidence type="ECO:0000256" key="3">
    <source>
        <dbReference type="PROSITE-ProRule" id="PRU00339"/>
    </source>
</evidence>
<keyword evidence="1" id="KW-0677">Repeat</keyword>
<evidence type="ECO:0000313" key="6">
    <source>
        <dbReference type="Proteomes" id="UP000503447"/>
    </source>
</evidence>
<accession>A0A6M5YYS8</accession>
<dbReference type="PANTHER" id="PTHR44858">
    <property type="entry name" value="TETRATRICOPEPTIDE REPEAT PROTEIN 6"/>
    <property type="match status" value="1"/>
</dbReference>
<evidence type="ECO:0000256" key="4">
    <source>
        <dbReference type="SAM" id="MobiDB-lite"/>
    </source>
</evidence>
<reference evidence="6" key="1">
    <citation type="submission" date="2020-05" db="EMBL/GenBank/DDBJ databases">
        <title>Frigoriglobus tundricola gen. nov., sp. nov., a psychrotolerant cellulolytic planctomycete of the family Gemmataceae with two divergent copies of 16S rRNA gene.</title>
        <authorList>
            <person name="Kulichevskaya I.S."/>
            <person name="Ivanova A.A."/>
            <person name="Naumoff D.G."/>
            <person name="Beletsky A.V."/>
            <person name="Rijpstra W.I.C."/>
            <person name="Sinninghe Damste J.S."/>
            <person name="Mardanov A.V."/>
            <person name="Ravin N.V."/>
            <person name="Dedysh S.N."/>
        </authorList>
    </citation>
    <scope>NUCLEOTIDE SEQUENCE [LARGE SCALE GENOMIC DNA]</scope>
    <source>
        <strain evidence="6">PL17</strain>
    </source>
</reference>
<dbReference type="SUPFAM" id="SSF48452">
    <property type="entry name" value="TPR-like"/>
    <property type="match status" value="1"/>
</dbReference>
<dbReference type="PANTHER" id="PTHR44858:SF1">
    <property type="entry name" value="UDP-N-ACETYLGLUCOSAMINE--PEPTIDE N-ACETYLGLUCOSAMINYLTRANSFERASE SPINDLY-RELATED"/>
    <property type="match status" value="1"/>
</dbReference>
<evidence type="ECO:0000256" key="1">
    <source>
        <dbReference type="ARBA" id="ARBA00022737"/>
    </source>
</evidence>
<keyword evidence="2 3" id="KW-0802">TPR repeat</keyword>
<dbReference type="SMART" id="SM00028">
    <property type="entry name" value="TPR"/>
    <property type="match status" value="3"/>
</dbReference>
<feature type="repeat" description="TPR" evidence="3">
    <location>
        <begin position="186"/>
        <end position="219"/>
    </location>
</feature>
<sequence length="493" mass="53448">MTGAVAALRAERPGVRAATRSTIDQVLIVPRRAGLHDGLELPLWRAVADGCDDDPFRRAVRAAALPFWWSGGRAGQEAMPELYRLAERAATEDLPGDAVALLADTLGALADKMEVFASYGKATASSEMPLIAVFRAVRDRDPGNARLQSSYGDFMRSLWNETREPRAFAEALGGLRAAIALRPNDSHTFYDLGRLLSQDGDRAGAAAAYRAALARNPRLSFARINLAVALKDLGDLNGAIATLRETVRRDPQFAVAHYYLGLRLEETGDPDGAAAEYKEALRINPRNQNAARGLARVERRRPLLARLPGALAGTDRPAAPTEALDLAALCYQPFQRRYAAAVGLCELAFAADPGGRAAGASARDPKLNTNRYDAACYAALAGGGQGADAPAEPSDRAALREKVRAWLRADLATWQKRAGSSSGDDRREVVFRLTRWLDDSDLKPVREEAQLRALPTDERRAWLALWADVTEALAQARTPPPPPEVAPPPRERK</sequence>
<proteinExistence type="predicted"/>
<gene>
    <name evidence="5" type="ORF">FTUN_6201</name>
</gene>
<feature type="compositionally biased region" description="Pro residues" evidence="4">
    <location>
        <begin position="478"/>
        <end position="493"/>
    </location>
</feature>
<dbReference type="PROSITE" id="PS50005">
    <property type="entry name" value="TPR"/>
    <property type="match status" value="2"/>
</dbReference>
<dbReference type="Gene3D" id="1.25.40.10">
    <property type="entry name" value="Tetratricopeptide repeat domain"/>
    <property type="match status" value="2"/>
</dbReference>
<dbReference type="InterPro" id="IPR011990">
    <property type="entry name" value="TPR-like_helical_dom_sf"/>
</dbReference>
<dbReference type="Pfam" id="PF13181">
    <property type="entry name" value="TPR_8"/>
    <property type="match status" value="1"/>
</dbReference>
<feature type="repeat" description="TPR" evidence="3">
    <location>
        <begin position="254"/>
        <end position="287"/>
    </location>
</feature>
<dbReference type="AlphaFoldDB" id="A0A6M5YYS8"/>
<dbReference type="InterPro" id="IPR050498">
    <property type="entry name" value="Ycf3"/>
</dbReference>
<feature type="region of interest" description="Disordered" evidence="4">
    <location>
        <begin position="473"/>
        <end position="493"/>
    </location>
</feature>
<dbReference type="Pfam" id="PF13432">
    <property type="entry name" value="TPR_16"/>
    <property type="match status" value="1"/>
</dbReference>
<dbReference type="EMBL" id="CP053452">
    <property type="protein sequence ID" value="QJW98606.1"/>
    <property type="molecule type" value="Genomic_DNA"/>
</dbReference>
<dbReference type="Proteomes" id="UP000503447">
    <property type="component" value="Chromosome"/>
</dbReference>
<protein>
    <submittedName>
        <fullName evidence="5">Uncharacterized protein</fullName>
    </submittedName>
</protein>
<dbReference type="InterPro" id="IPR019734">
    <property type="entry name" value="TPR_rpt"/>
</dbReference>
<keyword evidence="6" id="KW-1185">Reference proteome</keyword>
<evidence type="ECO:0000256" key="2">
    <source>
        <dbReference type="ARBA" id="ARBA00022803"/>
    </source>
</evidence>
<organism evidence="5 6">
    <name type="scientific">Frigoriglobus tundricola</name>
    <dbReference type="NCBI Taxonomy" id="2774151"/>
    <lineage>
        <taxon>Bacteria</taxon>
        <taxon>Pseudomonadati</taxon>
        <taxon>Planctomycetota</taxon>
        <taxon>Planctomycetia</taxon>
        <taxon>Gemmatales</taxon>
        <taxon>Gemmataceae</taxon>
        <taxon>Frigoriglobus</taxon>
    </lineage>
</organism>
<dbReference type="KEGG" id="ftj:FTUN_6201"/>
<name>A0A6M5YYS8_9BACT</name>
<evidence type="ECO:0000313" key="5">
    <source>
        <dbReference type="EMBL" id="QJW98606.1"/>
    </source>
</evidence>